<organism evidence="2 3">
    <name type="scientific">Nezara viridula</name>
    <name type="common">Southern green stink bug</name>
    <name type="synonym">Cimex viridulus</name>
    <dbReference type="NCBI Taxonomy" id="85310"/>
    <lineage>
        <taxon>Eukaryota</taxon>
        <taxon>Metazoa</taxon>
        <taxon>Ecdysozoa</taxon>
        <taxon>Arthropoda</taxon>
        <taxon>Hexapoda</taxon>
        <taxon>Insecta</taxon>
        <taxon>Pterygota</taxon>
        <taxon>Neoptera</taxon>
        <taxon>Paraneoptera</taxon>
        <taxon>Hemiptera</taxon>
        <taxon>Heteroptera</taxon>
        <taxon>Panheteroptera</taxon>
        <taxon>Pentatomomorpha</taxon>
        <taxon>Pentatomoidea</taxon>
        <taxon>Pentatomidae</taxon>
        <taxon>Pentatominae</taxon>
        <taxon>Nezara</taxon>
    </lineage>
</organism>
<gene>
    <name evidence="2" type="ORF">NEZAVI_LOCUS9558</name>
</gene>
<proteinExistence type="predicted"/>
<reference evidence="2" key="1">
    <citation type="submission" date="2022-01" db="EMBL/GenBank/DDBJ databases">
        <authorList>
            <person name="King R."/>
        </authorList>
    </citation>
    <scope>NUCLEOTIDE SEQUENCE</scope>
</reference>
<dbReference type="EMBL" id="OV725080">
    <property type="protein sequence ID" value="CAH1400279.1"/>
    <property type="molecule type" value="Genomic_DNA"/>
</dbReference>
<evidence type="ECO:0000313" key="2">
    <source>
        <dbReference type="EMBL" id="CAH1400279.1"/>
    </source>
</evidence>
<protein>
    <submittedName>
        <fullName evidence="2">Uncharacterized protein</fullName>
    </submittedName>
</protein>
<keyword evidence="1" id="KW-0812">Transmembrane</keyword>
<sequence>MYNGLYELELAGCNEITEAGLWSCLAPRIVSLTLSDCINVADEAIGPGPEPFYLPCALKIISVGFYALIGLSSDNKKVTVVMKLTRVP</sequence>
<evidence type="ECO:0000256" key="1">
    <source>
        <dbReference type="SAM" id="Phobius"/>
    </source>
</evidence>
<keyword evidence="3" id="KW-1185">Reference proteome</keyword>
<evidence type="ECO:0000313" key="3">
    <source>
        <dbReference type="Proteomes" id="UP001152798"/>
    </source>
</evidence>
<dbReference type="AlphaFoldDB" id="A0A9P0HED3"/>
<dbReference type="OrthoDB" id="10044893at2759"/>
<name>A0A9P0HED3_NEZVI</name>
<dbReference type="Proteomes" id="UP001152798">
    <property type="component" value="Chromosome 4"/>
</dbReference>
<keyword evidence="1" id="KW-1133">Transmembrane helix</keyword>
<accession>A0A9P0HED3</accession>
<feature type="transmembrane region" description="Helical" evidence="1">
    <location>
        <begin position="52"/>
        <end position="73"/>
    </location>
</feature>
<keyword evidence="1" id="KW-0472">Membrane</keyword>